<evidence type="ECO:0000313" key="2">
    <source>
        <dbReference type="Proteomes" id="UP000036951"/>
    </source>
</evidence>
<proteinExistence type="predicted"/>
<dbReference type="Proteomes" id="UP000036951">
    <property type="component" value="Unassembled WGS sequence"/>
</dbReference>
<protein>
    <submittedName>
        <fullName evidence="1">Uncharacterized protein</fullName>
    </submittedName>
</protein>
<dbReference type="EMBL" id="LFQU01000028">
    <property type="protein sequence ID" value="KOO67719.1"/>
    <property type="molecule type" value="Genomic_DNA"/>
</dbReference>
<reference evidence="1 2" key="1">
    <citation type="submission" date="2015-06" db="EMBL/GenBank/DDBJ databases">
        <title>Prevotella sp. 109, sp. nov., a novel member of the family Prevotellaceae isolated from human faeces.</title>
        <authorList>
            <person name="Shkoporov A.N."/>
            <person name="Chaplin A.V."/>
            <person name="Kafarskaia L.I."/>
            <person name="Efimov B.A."/>
        </authorList>
    </citation>
    <scope>NUCLEOTIDE SEQUENCE [LARGE SCALE GENOMIC DNA]</scope>
    <source>
        <strain evidence="1 2">109</strain>
    </source>
</reference>
<accession>A0A8E1QXG6</accession>
<name>A0A8E1QXG6_9BACT</name>
<evidence type="ECO:0000313" key="1">
    <source>
        <dbReference type="EMBL" id="KOO67719.1"/>
    </source>
</evidence>
<organism evidence="1 2">
    <name type="scientific">Xylanibacter rarus</name>
    <dbReference type="NCBI Taxonomy" id="1676614"/>
    <lineage>
        <taxon>Bacteria</taxon>
        <taxon>Pseudomonadati</taxon>
        <taxon>Bacteroidota</taxon>
        <taxon>Bacteroidia</taxon>
        <taxon>Bacteroidales</taxon>
        <taxon>Prevotellaceae</taxon>
        <taxon>Xylanibacter</taxon>
    </lineage>
</organism>
<gene>
    <name evidence="1" type="ORF">ACU52_12125</name>
</gene>
<comment type="caution">
    <text evidence="1">The sequence shown here is derived from an EMBL/GenBank/DDBJ whole genome shotgun (WGS) entry which is preliminary data.</text>
</comment>
<keyword evidence="2" id="KW-1185">Reference proteome</keyword>
<sequence length="393" mass="42985">MFVSVSMFAQSPLKKMTKVDVNPLTERTVTKAQTTRISTGMAKAKANAAEKNASNYYLDYVDCAYNIGFSTRFHVAADVEFGNDGKVTFSNMLYASIFPDAKITGTLNAAGTEITIDNCQKIGSIQGSEVFLCRAHVDQSGNVTFDKENPLVLTYDKATGQIYAKDYQDSYLAITDDTYNGYYTIAGSLNYIPAEYFPAPTTHNYSYTDYDGKNHEGTVSMINLNLGNQEVCYVNGLFTEKMEDNQGNILADYSTAWTCAVYTESALTFPLFQTLADDIILAKLSGNQLYDGNIDFTYDAASDSYVQDSNYDLIDAFASQQGIGFSTSHKNSKIAKAGTAGVENVVNDGVNKDVVSTEYFDLSGRRISNIQKGAGIMVMKYADGTSKAVKVVK</sequence>
<dbReference type="AlphaFoldDB" id="A0A8E1QXG6"/>